<organism evidence="7 8">
    <name type="scientific">Bifidobacterium angulatum DSM 20098 = JCM 7096</name>
    <dbReference type="NCBI Taxonomy" id="518635"/>
    <lineage>
        <taxon>Bacteria</taxon>
        <taxon>Bacillati</taxon>
        <taxon>Actinomycetota</taxon>
        <taxon>Actinomycetes</taxon>
        <taxon>Bifidobacteriales</taxon>
        <taxon>Bifidobacteriaceae</taxon>
        <taxon>Bifidobacterium</taxon>
    </lineage>
</organism>
<evidence type="ECO:0000256" key="4">
    <source>
        <dbReference type="ARBA" id="ARBA00022989"/>
    </source>
</evidence>
<feature type="transmembrane region" description="Helical" evidence="6">
    <location>
        <begin position="59"/>
        <end position="78"/>
    </location>
</feature>
<comment type="subcellular location">
    <subcellularLocation>
        <location evidence="1">Cell membrane</location>
        <topology evidence="1">Multi-pass membrane protein</topology>
    </subcellularLocation>
</comment>
<feature type="transmembrane region" description="Helical" evidence="6">
    <location>
        <begin position="111"/>
        <end position="131"/>
    </location>
</feature>
<name>C4FFQ6_9BIFI</name>
<keyword evidence="3 6" id="KW-0812">Transmembrane</keyword>
<evidence type="ECO:0000256" key="3">
    <source>
        <dbReference type="ARBA" id="ARBA00022692"/>
    </source>
</evidence>
<reference evidence="7" key="1">
    <citation type="submission" date="2009-04" db="EMBL/GenBank/DDBJ databases">
        <authorList>
            <person name="Weinstock G."/>
            <person name="Sodergren E."/>
            <person name="Clifton S."/>
            <person name="Fulton L."/>
            <person name="Fulton B."/>
            <person name="Courtney L."/>
            <person name="Fronick C."/>
            <person name="Harrison M."/>
            <person name="Strong C."/>
            <person name="Farmer C."/>
            <person name="Delahaunty K."/>
            <person name="Markovic C."/>
            <person name="Hall O."/>
            <person name="Minx P."/>
            <person name="Tomlinson C."/>
            <person name="Mitreva M."/>
            <person name="Nelson J."/>
            <person name="Hou S."/>
            <person name="Wollam A."/>
            <person name="Pepin K.H."/>
            <person name="Johnson M."/>
            <person name="Bhonagiri V."/>
            <person name="Nash W.E."/>
            <person name="Warren W."/>
            <person name="Chinwalla A."/>
            <person name="Mardis E.R."/>
            <person name="Wilson R.K."/>
        </authorList>
    </citation>
    <scope>NUCLEOTIDE SEQUENCE [LARGE SCALE GENOMIC DNA]</scope>
    <source>
        <strain evidence="7">DSM 20098</strain>
    </source>
</reference>
<dbReference type="InterPro" id="IPR050833">
    <property type="entry name" value="Poly_Biosynth_Transport"/>
</dbReference>
<feature type="transmembrane region" description="Helical" evidence="6">
    <location>
        <begin position="382"/>
        <end position="405"/>
    </location>
</feature>
<dbReference type="HOGENOM" id="CLU_022017_0_0_11"/>
<evidence type="ECO:0000256" key="5">
    <source>
        <dbReference type="ARBA" id="ARBA00023136"/>
    </source>
</evidence>
<feature type="transmembrane region" description="Helical" evidence="6">
    <location>
        <begin position="234"/>
        <end position="258"/>
    </location>
</feature>
<dbReference type="EMBL" id="ABYS02000008">
    <property type="protein sequence ID" value="EEP20898.1"/>
    <property type="molecule type" value="Genomic_DNA"/>
</dbReference>
<feature type="transmembrane region" description="Helical" evidence="6">
    <location>
        <begin position="84"/>
        <end position="104"/>
    </location>
</feature>
<feature type="transmembrane region" description="Helical" evidence="6">
    <location>
        <begin position="151"/>
        <end position="170"/>
    </location>
</feature>
<keyword evidence="4 6" id="KW-1133">Transmembrane helix</keyword>
<dbReference type="Pfam" id="PF01943">
    <property type="entry name" value="Polysacc_synt"/>
    <property type="match status" value="1"/>
</dbReference>
<evidence type="ECO:0000313" key="7">
    <source>
        <dbReference type="EMBL" id="EEP20898.1"/>
    </source>
</evidence>
<keyword evidence="5 6" id="KW-0472">Membrane</keyword>
<accession>C4FFQ6</accession>
<dbReference type="GO" id="GO:0005886">
    <property type="term" value="C:plasma membrane"/>
    <property type="evidence" value="ECO:0007669"/>
    <property type="project" value="UniProtKB-SubCell"/>
</dbReference>
<gene>
    <name evidence="7" type="ORF">BIFANG_03170</name>
</gene>
<evidence type="ECO:0000313" key="8">
    <source>
        <dbReference type="Proteomes" id="UP000006408"/>
    </source>
</evidence>
<comment type="caution">
    <text evidence="7">The sequence shown here is derived from an EMBL/GenBank/DDBJ whole genome shotgun (WGS) entry which is preliminary data.</text>
</comment>
<dbReference type="PANTHER" id="PTHR30250:SF11">
    <property type="entry name" value="O-ANTIGEN TRANSPORTER-RELATED"/>
    <property type="match status" value="1"/>
</dbReference>
<dbReference type="InterPro" id="IPR002797">
    <property type="entry name" value="Polysacc_synth"/>
</dbReference>
<dbReference type="PANTHER" id="PTHR30250">
    <property type="entry name" value="PST FAMILY PREDICTED COLANIC ACID TRANSPORTER"/>
    <property type="match status" value="1"/>
</dbReference>
<feature type="transmembrane region" description="Helical" evidence="6">
    <location>
        <begin position="324"/>
        <end position="345"/>
    </location>
</feature>
<keyword evidence="2" id="KW-1003">Cell membrane</keyword>
<protein>
    <submittedName>
        <fullName evidence="7">Polysaccharide biosynthesis protein</fullName>
    </submittedName>
</protein>
<evidence type="ECO:0000256" key="2">
    <source>
        <dbReference type="ARBA" id="ARBA00022475"/>
    </source>
</evidence>
<evidence type="ECO:0000256" key="6">
    <source>
        <dbReference type="SAM" id="Phobius"/>
    </source>
</evidence>
<evidence type="ECO:0000256" key="1">
    <source>
        <dbReference type="ARBA" id="ARBA00004651"/>
    </source>
</evidence>
<feature type="transmembrane region" description="Helical" evidence="6">
    <location>
        <begin position="298"/>
        <end position="318"/>
    </location>
</feature>
<dbReference type="PATRIC" id="fig|518635.7.peg.1067"/>
<keyword evidence="8" id="KW-1185">Reference proteome</keyword>
<feature type="transmembrane region" description="Helical" evidence="6">
    <location>
        <begin position="357"/>
        <end position="376"/>
    </location>
</feature>
<dbReference type="AlphaFoldDB" id="C4FFQ6"/>
<sequence>MLGIANHGNRSVALVRDNRQKVSEAFSNTYIIQLCTTVIALLLYFLFIYCWFSGDKTIAYIESIIVLSYVLDITWFFFGLEQFAVTVTRNAIIKIATVVAIFIFVRSREDLWIYALIMSCGMLFSQIYLWLRIRKYADFCKPSWSQVKSNIKPVLMLFIPAIAYSIYKLLDKVMLGAMSSMSQVGLFDNAEKIINIPSSLITAFGTVMMPRITVLLGTGDEHRISYLNKISVRYFTLLVVGAAFGLAGICNVLAPVYFGSEFVGSAPIIAGLGFSLIFVTWANVIRTQYLIPNKLDKPYVISSVIGALANLAVNIILIPKFAGIGAMIGTIIAEFTVFFVQLILVRRSFPMSQYLQPVLFLFPIGMIMFAVVYWIGAYMGNTIITLIIQILVGGFLYLSGSMVYLKVIHDEFFEKLTSRIFHHGRHNA</sequence>
<dbReference type="Proteomes" id="UP000006408">
    <property type="component" value="Unassembled WGS sequence"/>
</dbReference>
<dbReference type="eggNOG" id="COG2244">
    <property type="taxonomic scope" value="Bacteria"/>
</dbReference>
<proteinExistence type="predicted"/>
<feature type="transmembrane region" description="Helical" evidence="6">
    <location>
        <begin position="30"/>
        <end position="52"/>
    </location>
</feature>
<feature type="transmembrane region" description="Helical" evidence="6">
    <location>
        <begin position="264"/>
        <end position="286"/>
    </location>
</feature>